<reference evidence="3" key="1">
    <citation type="submission" date="2018-05" db="EMBL/GenBank/DDBJ databases">
        <authorList>
            <person name="Lanie J.A."/>
            <person name="Ng W.-L."/>
            <person name="Kazmierczak K.M."/>
            <person name="Andrzejewski T.M."/>
            <person name="Davidsen T.M."/>
            <person name="Wayne K.J."/>
            <person name="Tettelin H."/>
            <person name="Glass J.I."/>
            <person name="Rusch D."/>
            <person name="Podicherti R."/>
            <person name="Tsui H.-C.T."/>
            <person name="Winkler M.E."/>
        </authorList>
    </citation>
    <scope>NUCLEOTIDE SEQUENCE</scope>
</reference>
<gene>
    <name evidence="3" type="ORF">METZ01_LOCUS207751</name>
</gene>
<dbReference type="Gene3D" id="3.40.50.2300">
    <property type="match status" value="2"/>
</dbReference>
<dbReference type="PANTHER" id="PTHR43208">
    <property type="entry name" value="ABC TRANSPORTER SUBSTRATE-BINDING PROTEIN"/>
    <property type="match status" value="1"/>
</dbReference>
<dbReference type="InterPro" id="IPR003760">
    <property type="entry name" value="PnrA-like"/>
</dbReference>
<sequence length="130" mass="14583">WSMGNDAPMGDNGPDRYVTGMMFNWNVLYKHIVDQLAAGKLKMGQSWSWGLQKNCVGLSPWGINVPGNVVNKVETVKMNWINDKMDQFFPYSAGITKQDGTKVPAGVIKRPELESIQYFVKGVVNQFPTQ</sequence>
<proteinExistence type="predicted"/>
<dbReference type="AlphaFoldDB" id="A0A382EYH0"/>
<dbReference type="PANTHER" id="PTHR43208:SF1">
    <property type="entry name" value="ABC TRANSPORTER SUBSTRATE-BINDING PROTEIN"/>
    <property type="match status" value="1"/>
</dbReference>
<name>A0A382EYH0_9ZZZZ</name>
<protein>
    <recommendedName>
        <fullName evidence="2">ABC transporter substrate-binding protein PnrA-like domain-containing protein</fullName>
    </recommendedName>
</protein>
<feature type="domain" description="ABC transporter substrate-binding protein PnrA-like" evidence="2">
    <location>
        <begin position="1"/>
        <end position="72"/>
    </location>
</feature>
<dbReference type="InterPro" id="IPR052910">
    <property type="entry name" value="ABC-Purine-Binding"/>
</dbReference>
<dbReference type="EMBL" id="UINC01046628">
    <property type="protein sequence ID" value="SVB54897.1"/>
    <property type="molecule type" value="Genomic_DNA"/>
</dbReference>
<evidence type="ECO:0000259" key="2">
    <source>
        <dbReference type="Pfam" id="PF02608"/>
    </source>
</evidence>
<keyword evidence="1" id="KW-0732">Signal</keyword>
<dbReference type="GO" id="GO:0005886">
    <property type="term" value="C:plasma membrane"/>
    <property type="evidence" value="ECO:0007669"/>
    <property type="project" value="InterPro"/>
</dbReference>
<organism evidence="3">
    <name type="scientific">marine metagenome</name>
    <dbReference type="NCBI Taxonomy" id="408172"/>
    <lineage>
        <taxon>unclassified sequences</taxon>
        <taxon>metagenomes</taxon>
        <taxon>ecological metagenomes</taxon>
    </lineage>
</organism>
<dbReference type="Pfam" id="PF02608">
    <property type="entry name" value="Bmp"/>
    <property type="match status" value="1"/>
</dbReference>
<feature type="non-terminal residue" evidence="3">
    <location>
        <position position="1"/>
    </location>
</feature>
<evidence type="ECO:0000313" key="3">
    <source>
        <dbReference type="EMBL" id="SVB54897.1"/>
    </source>
</evidence>
<accession>A0A382EYH0</accession>
<evidence type="ECO:0000256" key="1">
    <source>
        <dbReference type="ARBA" id="ARBA00022729"/>
    </source>
</evidence>